<gene>
    <name evidence="3" type="ORF">IW256_006224</name>
</gene>
<keyword evidence="3" id="KW-0808">Transferase</keyword>
<name>A0A931DQT9_9ACTN</name>
<dbReference type="RefSeq" id="WP_197014338.1">
    <property type="nucleotide sequence ID" value="NZ_BAABES010000033.1"/>
</dbReference>
<comment type="caution">
    <text evidence="3">The sequence shown here is derived from an EMBL/GenBank/DDBJ whole genome shotgun (WGS) entry which is preliminary data.</text>
</comment>
<dbReference type="GO" id="GO:0004674">
    <property type="term" value="F:protein serine/threonine kinase activity"/>
    <property type="evidence" value="ECO:0007669"/>
    <property type="project" value="UniProtKB-KW"/>
</dbReference>
<evidence type="ECO:0000256" key="1">
    <source>
        <dbReference type="SAM" id="MobiDB-lite"/>
    </source>
</evidence>
<keyword evidence="4" id="KW-1185">Reference proteome</keyword>
<dbReference type="Gene3D" id="1.10.510.10">
    <property type="entry name" value="Transferase(Phosphotransferase) domain 1"/>
    <property type="match status" value="1"/>
</dbReference>
<dbReference type="InterPro" id="IPR011009">
    <property type="entry name" value="Kinase-like_dom_sf"/>
</dbReference>
<accession>A0A931DQT9</accession>
<proteinExistence type="predicted"/>
<organism evidence="3 4">
    <name type="scientific">Actinomadura viridis</name>
    <dbReference type="NCBI Taxonomy" id="58110"/>
    <lineage>
        <taxon>Bacteria</taxon>
        <taxon>Bacillati</taxon>
        <taxon>Actinomycetota</taxon>
        <taxon>Actinomycetes</taxon>
        <taxon>Streptosporangiales</taxon>
        <taxon>Thermomonosporaceae</taxon>
        <taxon>Actinomadura</taxon>
    </lineage>
</organism>
<feature type="domain" description="Protein kinase" evidence="2">
    <location>
        <begin position="1"/>
        <end position="103"/>
    </location>
</feature>
<dbReference type="EMBL" id="JADOUA010000001">
    <property type="protein sequence ID" value="MBG6092111.1"/>
    <property type="molecule type" value="Genomic_DNA"/>
</dbReference>
<dbReference type="PROSITE" id="PS50011">
    <property type="entry name" value="PROTEIN_KINASE_DOM"/>
    <property type="match status" value="1"/>
</dbReference>
<dbReference type="SUPFAM" id="SSF56112">
    <property type="entry name" value="Protein kinase-like (PK-like)"/>
    <property type="match status" value="1"/>
</dbReference>
<evidence type="ECO:0000259" key="2">
    <source>
        <dbReference type="PROSITE" id="PS50011"/>
    </source>
</evidence>
<dbReference type="GO" id="GO:0005524">
    <property type="term" value="F:ATP binding"/>
    <property type="evidence" value="ECO:0007669"/>
    <property type="project" value="InterPro"/>
</dbReference>
<dbReference type="Proteomes" id="UP000614047">
    <property type="component" value="Unassembled WGS sequence"/>
</dbReference>
<keyword evidence="3" id="KW-0723">Serine/threonine-protein kinase</keyword>
<evidence type="ECO:0000313" key="3">
    <source>
        <dbReference type="EMBL" id="MBG6092111.1"/>
    </source>
</evidence>
<feature type="region of interest" description="Disordered" evidence="1">
    <location>
        <begin position="77"/>
        <end position="103"/>
    </location>
</feature>
<dbReference type="AlphaFoldDB" id="A0A931DQT9"/>
<keyword evidence="3" id="KW-0418">Kinase</keyword>
<dbReference type="InterPro" id="IPR000719">
    <property type="entry name" value="Prot_kinase_dom"/>
</dbReference>
<sequence length="103" mass="11405">MDGSDLRRWRDLAGPGELPNVIAELCRIVDGLHDLGRIHGDVSPGNVMVGPYGLVSQIDFTFMRFAELSRTTIALRGSARRRAARNPPWRPTPMRSARSSTTC</sequence>
<protein>
    <submittedName>
        <fullName evidence="3">RIO-like serine/threonine protein kinase</fullName>
    </submittedName>
</protein>
<evidence type="ECO:0000313" key="4">
    <source>
        <dbReference type="Proteomes" id="UP000614047"/>
    </source>
</evidence>
<reference evidence="3" key="1">
    <citation type="submission" date="2020-11" db="EMBL/GenBank/DDBJ databases">
        <title>Sequencing the genomes of 1000 actinobacteria strains.</title>
        <authorList>
            <person name="Klenk H.-P."/>
        </authorList>
    </citation>
    <scope>NUCLEOTIDE SEQUENCE</scope>
    <source>
        <strain evidence="3">DSM 43175</strain>
    </source>
</reference>